<comment type="caution">
    <text evidence="1">The sequence shown here is derived from an EMBL/GenBank/DDBJ whole genome shotgun (WGS) entry which is preliminary data.</text>
</comment>
<dbReference type="GeneID" id="29557067"/>
<protein>
    <recommendedName>
        <fullName evidence="3">Transcriptional regulator</fullName>
    </recommendedName>
</protein>
<proteinExistence type="predicted"/>
<evidence type="ECO:0000313" key="1">
    <source>
        <dbReference type="EMBL" id="GBQ86255.1"/>
    </source>
</evidence>
<gene>
    <name evidence="1" type="ORF">AA14337_3274</name>
</gene>
<reference evidence="1" key="1">
    <citation type="submission" date="2013-04" db="EMBL/GenBank/DDBJ databases">
        <title>The genome sequencing project of 58 acetic acid bacteria.</title>
        <authorList>
            <person name="Okamoto-Kainuma A."/>
            <person name="Ishikawa M."/>
            <person name="Umino S."/>
            <person name="Koizumi Y."/>
            <person name="Shiwa Y."/>
            <person name="Yoshikawa H."/>
            <person name="Matsutani M."/>
            <person name="Matsushita K."/>
        </authorList>
    </citation>
    <scope>NUCLEOTIDE SEQUENCE</scope>
    <source>
        <strain evidence="1">DSM 14337</strain>
    </source>
</reference>
<organism evidence="1 2">
    <name type="scientific">Acetobacter malorum DSM 14337</name>
    <dbReference type="NCBI Taxonomy" id="1307910"/>
    <lineage>
        <taxon>Bacteria</taxon>
        <taxon>Pseudomonadati</taxon>
        <taxon>Pseudomonadota</taxon>
        <taxon>Alphaproteobacteria</taxon>
        <taxon>Acetobacterales</taxon>
        <taxon>Acetobacteraceae</taxon>
        <taxon>Acetobacter</taxon>
    </lineage>
</organism>
<sequence length="206" mass="23111">MAKTGPKKDWTEEDNVALAVLWHKFSSVALIALALNRTRSSVQTHASRQKLPRVRGGGARHRQRWTAEEDADLVSRISQLRRSDGYTPVIELSEEIGRSIDAIMDRLEEIDQPELLKCLWVPSLEDLLGKDSEGVKSLLELTSTYAHALNDSPSFTEVTTAAGQIIKKKKWPAEEECLKCGKRFISDGPGNRICPRCKKINADICW</sequence>
<dbReference type="EMBL" id="BAPF01000059">
    <property type="protein sequence ID" value="GBQ86255.1"/>
    <property type="molecule type" value="Genomic_DNA"/>
</dbReference>
<evidence type="ECO:0008006" key="3">
    <source>
        <dbReference type="Google" id="ProtNLM"/>
    </source>
</evidence>
<dbReference type="RefSeq" id="WP_061505700.1">
    <property type="nucleotide sequence ID" value="NZ_BAPF01000059.1"/>
</dbReference>
<dbReference type="Proteomes" id="UP001065047">
    <property type="component" value="Unassembled WGS sequence"/>
</dbReference>
<keyword evidence="2" id="KW-1185">Reference proteome</keyword>
<name>A0ABQ0Q0M9_9PROT</name>
<accession>A0ABQ0Q0M9</accession>
<evidence type="ECO:0000313" key="2">
    <source>
        <dbReference type="Proteomes" id="UP001065047"/>
    </source>
</evidence>